<gene>
    <name evidence="2" type="ORF">LITE_LOCUS21796</name>
</gene>
<name>A0AAV0L5X5_9ROSI</name>
<evidence type="ECO:0000313" key="3">
    <source>
        <dbReference type="Proteomes" id="UP001154282"/>
    </source>
</evidence>
<feature type="region of interest" description="Disordered" evidence="1">
    <location>
        <begin position="76"/>
        <end position="96"/>
    </location>
</feature>
<evidence type="ECO:0000313" key="2">
    <source>
        <dbReference type="EMBL" id="CAI0428726.1"/>
    </source>
</evidence>
<feature type="compositionally biased region" description="Basic and acidic residues" evidence="1">
    <location>
        <begin position="86"/>
        <end position="96"/>
    </location>
</feature>
<dbReference type="Proteomes" id="UP001154282">
    <property type="component" value="Unassembled WGS sequence"/>
</dbReference>
<reference evidence="2" key="1">
    <citation type="submission" date="2022-08" db="EMBL/GenBank/DDBJ databases">
        <authorList>
            <person name="Gutierrez-Valencia J."/>
        </authorList>
    </citation>
    <scope>NUCLEOTIDE SEQUENCE</scope>
</reference>
<sequence>NSLHLLTVVDLRNSKSRFKRFDSYHKAKPAVPNIQPIPSISTIDISGVFQTNPTIMNDLRVFGLATNVLAGKASSVGARSQAASARESESEKEKDWFGAKVQSVDLNKEERCRSV</sequence>
<proteinExistence type="predicted"/>
<comment type="caution">
    <text evidence="2">The sequence shown here is derived from an EMBL/GenBank/DDBJ whole genome shotgun (WGS) entry which is preliminary data.</text>
</comment>
<keyword evidence="3" id="KW-1185">Reference proteome</keyword>
<feature type="non-terminal residue" evidence="2">
    <location>
        <position position="1"/>
    </location>
</feature>
<dbReference type="EMBL" id="CAMGYJ010000006">
    <property type="protein sequence ID" value="CAI0428726.1"/>
    <property type="molecule type" value="Genomic_DNA"/>
</dbReference>
<protein>
    <submittedName>
        <fullName evidence="2">Uncharacterized protein</fullName>
    </submittedName>
</protein>
<organism evidence="2 3">
    <name type="scientific">Linum tenue</name>
    <dbReference type="NCBI Taxonomy" id="586396"/>
    <lineage>
        <taxon>Eukaryota</taxon>
        <taxon>Viridiplantae</taxon>
        <taxon>Streptophyta</taxon>
        <taxon>Embryophyta</taxon>
        <taxon>Tracheophyta</taxon>
        <taxon>Spermatophyta</taxon>
        <taxon>Magnoliopsida</taxon>
        <taxon>eudicotyledons</taxon>
        <taxon>Gunneridae</taxon>
        <taxon>Pentapetalae</taxon>
        <taxon>rosids</taxon>
        <taxon>fabids</taxon>
        <taxon>Malpighiales</taxon>
        <taxon>Linaceae</taxon>
        <taxon>Linum</taxon>
    </lineage>
</organism>
<dbReference type="AlphaFoldDB" id="A0AAV0L5X5"/>
<evidence type="ECO:0000256" key="1">
    <source>
        <dbReference type="SAM" id="MobiDB-lite"/>
    </source>
</evidence>
<accession>A0AAV0L5X5</accession>